<dbReference type="EMBL" id="CAFBNE010000156">
    <property type="protein sequence ID" value="CAB4968382.1"/>
    <property type="molecule type" value="Genomic_DNA"/>
</dbReference>
<feature type="region of interest" description="Disordered" evidence="1">
    <location>
        <begin position="244"/>
        <end position="275"/>
    </location>
</feature>
<feature type="region of interest" description="Disordered" evidence="1">
    <location>
        <begin position="188"/>
        <end position="224"/>
    </location>
</feature>
<accession>A0A6J7LM93</accession>
<protein>
    <submittedName>
        <fullName evidence="2">Unannotated protein</fullName>
    </submittedName>
</protein>
<name>A0A6J7LM93_9ZZZZ</name>
<proteinExistence type="predicted"/>
<feature type="compositionally biased region" description="Basic and acidic residues" evidence="1">
    <location>
        <begin position="256"/>
        <end position="275"/>
    </location>
</feature>
<dbReference type="AlphaFoldDB" id="A0A6J7LM93"/>
<gene>
    <name evidence="2" type="ORF">UFOPK3772_03095</name>
</gene>
<sequence length="275" mass="28715">MHRLVGLVPALAVGELRLAEQLHRVRGDGVGAELGHEGLAAGFLAGEGSRVALDGLGERTRACLQGRGSLATCTLTKTGGRSTLADLREVDARLDDLHDVVLGLRRGEVLHNPGYLAHVVPVALERLRRRVHAVRAVIGGVEAHVRQQHRSGRCISGSAALRALGPADHGMEAPFPGQVIDHEHGGGIGARRSHAPAGHEPGNLQGDLRGGMRRGGPRPTMGGGAHPILVAEEPCLHLAVEAQSARQAGVAGPGRSEPRTDNGTRTGDSCHEHGH</sequence>
<evidence type="ECO:0000256" key="1">
    <source>
        <dbReference type="SAM" id="MobiDB-lite"/>
    </source>
</evidence>
<organism evidence="2">
    <name type="scientific">freshwater metagenome</name>
    <dbReference type="NCBI Taxonomy" id="449393"/>
    <lineage>
        <taxon>unclassified sequences</taxon>
        <taxon>metagenomes</taxon>
        <taxon>ecological metagenomes</taxon>
    </lineage>
</organism>
<evidence type="ECO:0000313" key="2">
    <source>
        <dbReference type="EMBL" id="CAB4968382.1"/>
    </source>
</evidence>
<reference evidence="2" key="1">
    <citation type="submission" date="2020-05" db="EMBL/GenBank/DDBJ databases">
        <authorList>
            <person name="Chiriac C."/>
            <person name="Salcher M."/>
            <person name="Ghai R."/>
            <person name="Kavagutti S V."/>
        </authorList>
    </citation>
    <scope>NUCLEOTIDE SEQUENCE</scope>
</reference>